<gene>
    <name evidence="11" type="ORF">V6N12_030766</name>
</gene>
<dbReference type="InterPro" id="IPR045191">
    <property type="entry name" value="MBR1/2-like"/>
</dbReference>
<dbReference type="EC" id="2.3.2.27" evidence="2"/>
<evidence type="ECO:0000256" key="8">
    <source>
        <dbReference type="PROSITE-ProRule" id="PRU00175"/>
    </source>
</evidence>
<dbReference type="SMART" id="SM00184">
    <property type="entry name" value="RING"/>
    <property type="match status" value="1"/>
</dbReference>
<name>A0ABR2E720_9ROSI</name>
<dbReference type="EMBL" id="JBBPBM010000019">
    <property type="protein sequence ID" value="KAK8553783.1"/>
    <property type="molecule type" value="Genomic_DNA"/>
</dbReference>
<protein>
    <recommendedName>
        <fullName evidence="2">RING-type E3 ubiquitin transferase</fullName>
        <ecNumber evidence="2">2.3.2.27</ecNumber>
    </recommendedName>
</protein>
<feature type="domain" description="RING-type" evidence="10">
    <location>
        <begin position="531"/>
        <end position="573"/>
    </location>
</feature>
<dbReference type="Pfam" id="PF13639">
    <property type="entry name" value="zf-RING_2"/>
    <property type="match status" value="1"/>
</dbReference>
<sequence>MFENEHEQGWNHMHAEQPYANLARSSTTEHSSCPVENMSVDAVSYSSHWNPVPLSSSFATSSHNVQTPRYQPDTSGPSRDLFLHPSMPGTFGAAPENYMHHASSSNYDRQTFHGFEGGFVDLTMGSGRGPLKRKSPGVPSVCEKGGSNRYASAGSSSDRQTFHGIEGGFVDLTMGSGRGPHKRKSPGVPSVCEKGGSSRYANAGSSSDIPVPSDFWQEKPNIDPQHMLWDHVAMPPSCRGNGLSISGDGSIRNVRSRPALDLESNLVRTHLSSNTSHTSYPTNQSVEHSNSVDISCQSSNAVSREWGHLRMSPTHGRILPEDSNVFNHEINHFPGGSATNASVEVDGLQHDSISGRNPVPQGFHNNSAQSVRGVRTNYSQRSGPTFRASSSSVRLGHAAHSEEGMQVASESNSSRHPRSLSAVTWRNNERNGRSRISHDRYQSLADAAFHGRFSSEGFMIADRSAFYGSRNMFDQHRDMRLDIDNLTYEELLALGERIGSVNTGLSEDSISKCLDETICHSSDQYHDGSSCVICLEDYKDMDEVGALKTCGHKYHAPCIKKWLSVKNTCPICKASVLADDTKEK</sequence>
<keyword evidence="7" id="KW-0862">Zinc</keyword>
<dbReference type="PANTHER" id="PTHR22937:SF174">
    <property type="entry name" value="RING-TYPE E3 UBIQUITIN TRANSFERASE"/>
    <property type="match status" value="1"/>
</dbReference>
<dbReference type="PANTHER" id="PTHR22937">
    <property type="entry name" value="E3 UBIQUITIN-PROTEIN LIGASE RNF165"/>
    <property type="match status" value="1"/>
</dbReference>
<feature type="region of interest" description="Disordered" evidence="9">
    <location>
        <begin position="127"/>
        <end position="212"/>
    </location>
</feature>
<evidence type="ECO:0000256" key="9">
    <source>
        <dbReference type="SAM" id="MobiDB-lite"/>
    </source>
</evidence>
<dbReference type="PROSITE" id="PS50089">
    <property type="entry name" value="ZF_RING_2"/>
    <property type="match status" value="1"/>
</dbReference>
<feature type="region of interest" description="Disordered" evidence="9">
    <location>
        <begin position="350"/>
        <end position="434"/>
    </location>
</feature>
<feature type="compositionally biased region" description="Polar residues" evidence="9">
    <location>
        <begin position="199"/>
        <end position="208"/>
    </location>
</feature>
<keyword evidence="5 8" id="KW-0863">Zinc-finger</keyword>
<keyword evidence="3" id="KW-0808">Transferase</keyword>
<reference evidence="11 12" key="1">
    <citation type="journal article" date="2024" name="G3 (Bethesda)">
        <title>Genome assembly of Hibiscus sabdariffa L. provides insights into metabolisms of medicinal natural products.</title>
        <authorList>
            <person name="Kim T."/>
        </authorList>
    </citation>
    <scope>NUCLEOTIDE SEQUENCE [LARGE SCALE GENOMIC DNA]</scope>
    <source>
        <strain evidence="11">TK-2024</strain>
        <tissue evidence="11">Old leaves</tissue>
    </source>
</reference>
<evidence type="ECO:0000256" key="3">
    <source>
        <dbReference type="ARBA" id="ARBA00022679"/>
    </source>
</evidence>
<evidence type="ECO:0000259" key="10">
    <source>
        <dbReference type="PROSITE" id="PS50089"/>
    </source>
</evidence>
<keyword evidence="6" id="KW-0833">Ubl conjugation pathway</keyword>
<evidence type="ECO:0000256" key="7">
    <source>
        <dbReference type="ARBA" id="ARBA00022833"/>
    </source>
</evidence>
<proteinExistence type="predicted"/>
<keyword evidence="4" id="KW-0479">Metal-binding</keyword>
<dbReference type="SUPFAM" id="SSF57850">
    <property type="entry name" value="RING/U-box"/>
    <property type="match status" value="1"/>
</dbReference>
<evidence type="ECO:0000256" key="5">
    <source>
        <dbReference type="ARBA" id="ARBA00022771"/>
    </source>
</evidence>
<evidence type="ECO:0000256" key="4">
    <source>
        <dbReference type="ARBA" id="ARBA00022723"/>
    </source>
</evidence>
<organism evidence="11 12">
    <name type="scientific">Hibiscus sabdariffa</name>
    <name type="common">roselle</name>
    <dbReference type="NCBI Taxonomy" id="183260"/>
    <lineage>
        <taxon>Eukaryota</taxon>
        <taxon>Viridiplantae</taxon>
        <taxon>Streptophyta</taxon>
        <taxon>Embryophyta</taxon>
        <taxon>Tracheophyta</taxon>
        <taxon>Spermatophyta</taxon>
        <taxon>Magnoliopsida</taxon>
        <taxon>eudicotyledons</taxon>
        <taxon>Gunneridae</taxon>
        <taxon>Pentapetalae</taxon>
        <taxon>rosids</taxon>
        <taxon>malvids</taxon>
        <taxon>Malvales</taxon>
        <taxon>Malvaceae</taxon>
        <taxon>Malvoideae</taxon>
        <taxon>Hibiscus</taxon>
    </lineage>
</organism>
<evidence type="ECO:0000256" key="6">
    <source>
        <dbReference type="ARBA" id="ARBA00022786"/>
    </source>
</evidence>
<feature type="compositionally biased region" description="Polar residues" evidence="9">
    <location>
        <begin position="363"/>
        <end position="393"/>
    </location>
</feature>
<accession>A0ABR2E720</accession>
<dbReference type="Gene3D" id="3.30.40.10">
    <property type="entry name" value="Zinc/RING finger domain, C3HC4 (zinc finger)"/>
    <property type="match status" value="1"/>
</dbReference>
<evidence type="ECO:0000313" key="11">
    <source>
        <dbReference type="EMBL" id="KAK8553783.1"/>
    </source>
</evidence>
<evidence type="ECO:0000313" key="12">
    <source>
        <dbReference type="Proteomes" id="UP001472677"/>
    </source>
</evidence>
<dbReference type="InterPro" id="IPR013083">
    <property type="entry name" value="Znf_RING/FYVE/PHD"/>
</dbReference>
<evidence type="ECO:0000256" key="1">
    <source>
        <dbReference type="ARBA" id="ARBA00000900"/>
    </source>
</evidence>
<feature type="compositionally biased region" description="Polar residues" evidence="9">
    <location>
        <begin position="149"/>
        <end position="159"/>
    </location>
</feature>
<dbReference type="InterPro" id="IPR001841">
    <property type="entry name" value="Znf_RING"/>
</dbReference>
<dbReference type="Proteomes" id="UP001472677">
    <property type="component" value="Unassembled WGS sequence"/>
</dbReference>
<comment type="catalytic activity">
    <reaction evidence="1">
        <text>S-ubiquitinyl-[E2 ubiquitin-conjugating enzyme]-L-cysteine + [acceptor protein]-L-lysine = [E2 ubiquitin-conjugating enzyme]-L-cysteine + N(6)-ubiquitinyl-[acceptor protein]-L-lysine.</text>
        <dbReference type="EC" id="2.3.2.27"/>
    </reaction>
</comment>
<dbReference type="CDD" id="cd16469">
    <property type="entry name" value="RING-H2_RNF24-like"/>
    <property type="match status" value="1"/>
</dbReference>
<keyword evidence="12" id="KW-1185">Reference proteome</keyword>
<comment type="caution">
    <text evidence="11">The sequence shown here is derived from an EMBL/GenBank/DDBJ whole genome shotgun (WGS) entry which is preliminary data.</text>
</comment>
<evidence type="ECO:0000256" key="2">
    <source>
        <dbReference type="ARBA" id="ARBA00012483"/>
    </source>
</evidence>